<dbReference type="PANTHER" id="PTHR15193">
    <property type="entry name" value="CD83 ANTIGEN"/>
    <property type="match status" value="1"/>
</dbReference>
<keyword evidence="1" id="KW-0472">Membrane</keyword>
<dbReference type="InterPro" id="IPR013783">
    <property type="entry name" value="Ig-like_fold"/>
</dbReference>
<keyword evidence="2" id="KW-0732">Signal</keyword>
<evidence type="ECO:0000256" key="1">
    <source>
        <dbReference type="SAM" id="Phobius"/>
    </source>
</evidence>
<keyword evidence="1" id="KW-1133">Transmembrane helix</keyword>
<dbReference type="SUPFAM" id="SSF48726">
    <property type="entry name" value="Immunoglobulin"/>
    <property type="match status" value="1"/>
</dbReference>
<dbReference type="SMART" id="SM00409">
    <property type="entry name" value="IG"/>
    <property type="match status" value="1"/>
</dbReference>
<evidence type="ECO:0000256" key="2">
    <source>
        <dbReference type="SAM" id="SignalP"/>
    </source>
</evidence>
<keyword evidence="5" id="KW-1185">Reference proteome</keyword>
<dbReference type="InterPro" id="IPR003599">
    <property type="entry name" value="Ig_sub"/>
</dbReference>
<feature type="chain" id="PRO_5043561482" evidence="2">
    <location>
        <begin position="21"/>
        <end position="223"/>
    </location>
</feature>
<accession>A0AAV1FPK9</accession>
<protein>
    <submittedName>
        <fullName evidence="4">CD83 antigen</fullName>
    </submittedName>
</protein>
<feature type="domain" description="Ig-like" evidence="3">
    <location>
        <begin position="19"/>
        <end position="133"/>
    </location>
</feature>
<dbReference type="CDD" id="cd00096">
    <property type="entry name" value="Ig"/>
    <property type="match status" value="1"/>
</dbReference>
<dbReference type="AlphaFoldDB" id="A0AAV1FPK9"/>
<sequence>MISDFLHVVLLSLCVCHAPGSPVTEDTAEVKTVLGGDLTLRCPATFKPGVEYLGISWYKAIDAASTRLNGILTRDLPNGTTQWYVDVEREVNLLGDSPDIFLPNITCADGGVYTCYLAAPLGEQNREKKVILTVSGCPDEATETLITDVYLVVIAALLLLFSFLLFRISYVCLRNTLKEKQEKQEKPKKEILLDSGLKPLDKKDLMLIYTLGPKASKTSTICV</sequence>
<name>A0AAV1FPK9_XYRNO</name>
<organism evidence="4 5">
    <name type="scientific">Xyrichtys novacula</name>
    <name type="common">Pearly razorfish</name>
    <name type="synonym">Hemipteronotus novacula</name>
    <dbReference type="NCBI Taxonomy" id="13765"/>
    <lineage>
        <taxon>Eukaryota</taxon>
        <taxon>Metazoa</taxon>
        <taxon>Chordata</taxon>
        <taxon>Craniata</taxon>
        <taxon>Vertebrata</taxon>
        <taxon>Euteleostomi</taxon>
        <taxon>Actinopterygii</taxon>
        <taxon>Neopterygii</taxon>
        <taxon>Teleostei</taxon>
        <taxon>Neoteleostei</taxon>
        <taxon>Acanthomorphata</taxon>
        <taxon>Eupercaria</taxon>
        <taxon>Labriformes</taxon>
        <taxon>Labridae</taxon>
        <taxon>Xyrichtys</taxon>
    </lineage>
</organism>
<gene>
    <name evidence="4" type="ORF">XNOV1_A012472</name>
</gene>
<dbReference type="Pfam" id="PF07686">
    <property type="entry name" value="V-set"/>
    <property type="match status" value="1"/>
</dbReference>
<dbReference type="Proteomes" id="UP001178508">
    <property type="component" value="Chromosome 8"/>
</dbReference>
<evidence type="ECO:0000259" key="3">
    <source>
        <dbReference type="PROSITE" id="PS50835"/>
    </source>
</evidence>
<dbReference type="PANTHER" id="PTHR15193:SF1">
    <property type="entry name" value="CD83 ANTIGEN"/>
    <property type="match status" value="1"/>
</dbReference>
<dbReference type="InterPro" id="IPR036179">
    <property type="entry name" value="Ig-like_dom_sf"/>
</dbReference>
<reference evidence="4" key="1">
    <citation type="submission" date="2023-08" db="EMBL/GenBank/DDBJ databases">
        <authorList>
            <person name="Alioto T."/>
            <person name="Alioto T."/>
            <person name="Gomez Garrido J."/>
        </authorList>
    </citation>
    <scope>NUCLEOTIDE SEQUENCE</scope>
</reference>
<keyword evidence="1" id="KW-0812">Transmembrane</keyword>
<evidence type="ECO:0000313" key="5">
    <source>
        <dbReference type="Proteomes" id="UP001178508"/>
    </source>
</evidence>
<feature type="transmembrane region" description="Helical" evidence="1">
    <location>
        <begin position="149"/>
        <end position="173"/>
    </location>
</feature>
<dbReference type="PROSITE" id="PS50835">
    <property type="entry name" value="IG_LIKE"/>
    <property type="match status" value="1"/>
</dbReference>
<feature type="signal peptide" evidence="2">
    <location>
        <begin position="1"/>
        <end position="20"/>
    </location>
</feature>
<dbReference type="InterPro" id="IPR007110">
    <property type="entry name" value="Ig-like_dom"/>
</dbReference>
<dbReference type="Gene3D" id="2.60.40.10">
    <property type="entry name" value="Immunoglobulins"/>
    <property type="match status" value="1"/>
</dbReference>
<dbReference type="EMBL" id="OY660871">
    <property type="protein sequence ID" value="CAJ1063108.1"/>
    <property type="molecule type" value="Genomic_DNA"/>
</dbReference>
<dbReference type="InterPro" id="IPR013106">
    <property type="entry name" value="Ig_V-set"/>
</dbReference>
<evidence type="ECO:0000313" key="4">
    <source>
        <dbReference type="EMBL" id="CAJ1063108.1"/>
    </source>
</evidence>
<proteinExistence type="predicted"/>